<accession>A0A2K3KRG0</accession>
<reference evidence="2 3" key="2">
    <citation type="journal article" date="2017" name="Front. Plant Sci.">
        <title>Gene Classification and Mining of Molecular Markers Useful in Red Clover (Trifolium pratense) Breeding.</title>
        <authorList>
            <person name="Istvanek J."/>
            <person name="Dluhosova J."/>
            <person name="Dluhos P."/>
            <person name="Patkova L."/>
            <person name="Nedelnik J."/>
            <person name="Repkova J."/>
        </authorList>
    </citation>
    <scope>NUCLEOTIDE SEQUENCE [LARGE SCALE GENOMIC DNA]</scope>
    <source>
        <strain evidence="3">cv. Tatra</strain>
        <tissue evidence="2">Young leaves</tissue>
    </source>
</reference>
<feature type="compositionally biased region" description="Polar residues" evidence="1">
    <location>
        <begin position="11"/>
        <end position="20"/>
    </location>
</feature>
<feature type="non-terminal residue" evidence="2">
    <location>
        <position position="1"/>
    </location>
</feature>
<protein>
    <submittedName>
        <fullName evidence="2">Uncharacterized protein</fullName>
    </submittedName>
</protein>
<evidence type="ECO:0000313" key="3">
    <source>
        <dbReference type="Proteomes" id="UP000236291"/>
    </source>
</evidence>
<sequence length="46" mass="4867">LSDKDYRMRSVASSLPSGNPNLAKFPTYPIILSTRGLTGDPSASLA</sequence>
<reference evidence="2 3" key="1">
    <citation type="journal article" date="2014" name="Am. J. Bot.">
        <title>Genome assembly and annotation for red clover (Trifolium pratense; Fabaceae).</title>
        <authorList>
            <person name="Istvanek J."/>
            <person name="Jaros M."/>
            <person name="Krenek A."/>
            <person name="Repkova J."/>
        </authorList>
    </citation>
    <scope>NUCLEOTIDE SEQUENCE [LARGE SCALE GENOMIC DNA]</scope>
    <source>
        <strain evidence="3">cv. Tatra</strain>
        <tissue evidence="2">Young leaves</tissue>
    </source>
</reference>
<organism evidence="2 3">
    <name type="scientific">Trifolium pratense</name>
    <name type="common">Red clover</name>
    <dbReference type="NCBI Taxonomy" id="57577"/>
    <lineage>
        <taxon>Eukaryota</taxon>
        <taxon>Viridiplantae</taxon>
        <taxon>Streptophyta</taxon>
        <taxon>Embryophyta</taxon>
        <taxon>Tracheophyta</taxon>
        <taxon>Spermatophyta</taxon>
        <taxon>Magnoliopsida</taxon>
        <taxon>eudicotyledons</taxon>
        <taxon>Gunneridae</taxon>
        <taxon>Pentapetalae</taxon>
        <taxon>rosids</taxon>
        <taxon>fabids</taxon>
        <taxon>Fabales</taxon>
        <taxon>Fabaceae</taxon>
        <taxon>Papilionoideae</taxon>
        <taxon>50 kb inversion clade</taxon>
        <taxon>NPAAA clade</taxon>
        <taxon>Hologalegina</taxon>
        <taxon>IRL clade</taxon>
        <taxon>Trifolieae</taxon>
        <taxon>Trifolium</taxon>
    </lineage>
</organism>
<dbReference type="AlphaFoldDB" id="A0A2K3KRG0"/>
<evidence type="ECO:0000256" key="1">
    <source>
        <dbReference type="SAM" id="MobiDB-lite"/>
    </source>
</evidence>
<comment type="caution">
    <text evidence="2">The sequence shown here is derived from an EMBL/GenBank/DDBJ whole genome shotgun (WGS) entry which is preliminary data.</text>
</comment>
<gene>
    <name evidence="2" type="ORF">L195_g064176</name>
</gene>
<feature type="region of interest" description="Disordered" evidence="1">
    <location>
        <begin position="1"/>
        <end position="22"/>
    </location>
</feature>
<name>A0A2K3KRG0_TRIPR</name>
<dbReference type="EMBL" id="ASHM01236176">
    <property type="protein sequence ID" value="PNX68872.1"/>
    <property type="molecule type" value="Genomic_DNA"/>
</dbReference>
<proteinExistence type="predicted"/>
<dbReference type="Proteomes" id="UP000236291">
    <property type="component" value="Unassembled WGS sequence"/>
</dbReference>
<evidence type="ECO:0000313" key="2">
    <source>
        <dbReference type="EMBL" id="PNX68872.1"/>
    </source>
</evidence>